<dbReference type="AlphaFoldDB" id="A0A8X6G6D8"/>
<dbReference type="Proteomes" id="UP000887116">
    <property type="component" value="Unassembled WGS sequence"/>
</dbReference>
<keyword evidence="2" id="KW-1185">Reference proteome</keyword>
<sequence length="75" mass="8113">METPIDNEADGLPSSSAICGQCQLLVTGVKGFVRSMPVGRFVVGASLSDLNEACVEVVCVKGMARFWTFEFINQR</sequence>
<protein>
    <submittedName>
        <fullName evidence="1">Uncharacterized protein</fullName>
    </submittedName>
</protein>
<comment type="caution">
    <text evidence="1">The sequence shown here is derived from an EMBL/GenBank/DDBJ whole genome shotgun (WGS) entry which is preliminary data.</text>
</comment>
<reference evidence="1" key="1">
    <citation type="submission" date="2020-07" db="EMBL/GenBank/DDBJ databases">
        <title>Multicomponent nature underlies the extraordinary mechanical properties of spider dragline silk.</title>
        <authorList>
            <person name="Kono N."/>
            <person name="Nakamura H."/>
            <person name="Mori M."/>
            <person name="Yoshida Y."/>
            <person name="Ohtoshi R."/>
            <person name="Malay A.D."/>
            <person name="Moran D.A.P."/>
            <person name="Tomita M."/>
            <person name="Numata K."/>
            <person name="Arakawa K."/>
        </authorList>
    </citation>
    <scope>NUCLEOTIDE SEQUENCE</scope>
</reference>
<organism evidence="1 2">
    <name type="scientific">Trichonephila clavata</name>
    <name type="common">Joro spider</name>
    <name type="synonym">Nephila clavata</name>
    <dbReference type="NCBI Taxonomy" id="2740835"/>
    <lineage>
        <taxon>Eukaryota</taxon>
        <taxon>Metazoa</taxon>
        <taxon>Ecdysozoa</taxon>
        <taxon>Arthropoda</taxon>
        <taxon>Chelicerata</taxon>
        <taxon>Arachnida</taxon>
        <taxon>Araneae</taxon>
        <taxon>Araneomorphae</taxon>
        <taxon>Entelegynae</taxon>
        <taxon>Araneoidea</taxon>
        <taxon>Nephilidae</taxon>
        <taxon>Trichonephila</taxon>
    </lineage>
</organism>
<proteinExistence type="predicted"/>
<accession>A0A8X6G6D8</accession>
<name>A0A8X6G6D8_TRICU</name>
<gene>
    <name evidence="1" type="ORF">TNCT_734971</name>
</gene>
<evidence type="ECO:0000313" key="1">
    <source>
        <dbReference type="EMBL" id="GFQ95339.1"/>
    </source>
</evidence>
<dbReference type="EMBL" id="BMAO01024438">
    <property type="protein sequence ID" value="GFQ95339.1"/>
    <property type="molecule type" value="Genomic_DNA"/>
</dbReference>
<evidence type="ECO:0000313" key="2">
    <source>
        <dbReference type="Proteomes" id="UP000887116"/>
    </source>
</evidence>